<keyword evidence="12" id="KW-1185">Reference proteome</keyword>
<proteinExistence type="inferred from homology"/>
<name>F4CL75_PSEUX</name>
<dbReference type="KEGG" id="pdx:Psed_2804"/>
<dbReference type="PRINTS" id="PR00411">
    <property type="entry name" value="PNDRDTASEI"/>
</dbReference>
<evidence type="ECO:0000256" key="2">
    <source>
        <dbReference type="ARBA" id="ARBA00004752"/>
    </source>
</evidence>
<dbReference type="Gene3D" id="3.90.190.20">
    <property type="entry name" value="Mur ligase, C-terminal domain"/>
    <property type="match status" value="1"/>
</dbReference>
<dbReference type="Pfam" id="PF21799">
    <property type="entry name" value="MurD-like_N"/>
    <property type="match status" value="1"/>
</dbReference>
<evidence type="ECO:0000256" key="4">
    <source>
        <dbReference type="ARBA" id="ARBA00022598"/>
    </source>
</evidence>
<comment type="function">
    <text evidence="7 8">Cell wall formation. Catalyzes the addition of glutamate to the nucleotide precursor UDP-N-acetylmuramoyl-L-alanine (UMA).</text>
</comment>
<evidence type="ECO:0000256" key="6">
    <source>
        <dbReference type="ARBA" id="ARBA00022840"/>
    </source>
</evidence>
<evidence type="ECO:0000256" key="8">
    <source>
        <dbReference type="RuleBase" id="RU003664"/>
    </source>
</evidence>
<keyword evidence="5 7" id="KW-0547">Nucleotide-binding</keyword>
<keyword evidence="7 8" id="KW-0133">Cell shape</keyword>
<dbReference type="eggNOG" id="COG0771">
    <property type="taxonomic scope" value="Bacteria"/>
</dbReference>
<evidence type="ECO:0000256" key="3">
    <source>
        <dbReference type="ARBA" id="ARBA00022490"/>
    </source>
</evidence>
<evidence type="ECO:0000259" key="10">
    <source>
        <dbReference type="Pfam" id="PF08245"/>
    </source>
</evidence>
<comment type="subcellular location">
    <subcellularLocation>
        <location evidence="1 7 8">Cytoplasm</location>
    </subcellularLocation>
</comment>
<dbReference type="GO" id="GO:0051301">
    <property type="term" value="P:cell division"/>
    <property type="evidence" value="ECO:0007669"/>
    <property type="project" value="UniProtKB-KW"/>
</dbReference>
<feature type="domain" description="Mur ligase C-terminal" evidence="9">
    <location>
        <begin position="315"/>
        <end position="435"/>
    </location>
</feature>
<dbReference type="AlphaFoldDB" id="F4CL75"/>
<dbReference type="InterPro" id="IPR036565">
    <property type="entry name" value="Mur-like_cat_sf"/>
</dbReference>
<dbReference type="InterPro" id="IPR005762">
    <property type="entry name" value="MurD"/>
</dbReference>
<evidence type="ECO:0000259" key="9">
    <source>
        <dbReference type="Pfam" id="PF02875"/>
    </source>
</evidence>
<protein>
    <recommendedName>
        <fullName evidence="7 8">UDP-N-acetylmuramoylalanine--D-glutamate ligase</fullName>
        <ecNumber evidence="7 8">6.3.2.9</ecNumber>
    </recommendedName>
    <alternativeName>
        <fullName evidence="7">D-glutamic acid-adding enzyme</fullName>
    </alternativeName>
    <alternativeName>
        <fullName evidence="7">UDP-N-acetylmuramoyl-L-alanyl-D-glutamate synthetase</fullName>
    </alternativeName>
</protein>
<dbReference type="RefSeq" id="WP_013674928.1">
    <property type="nucleotide sequence ID" value="NC_015312.1"/>
</dbReference>
<dbReference type="InterPro" id="IPR036615">
    <property type="entry name" value="Mur_ligase_C_dom_sf"/>
</dbReference>
<dbReference type="GO" id="GO:0008360">
    <property type="term" value="P:regulation of cell shape"/>
    <property type="evidence" value="ECO:0007669"/>
    <property type="project" value="UniProtKB-KW"/>
</dbReference>
<dbReference type="EC" id="6.3.2.9" evidence="7 8"/>
<dbReference type="PANTHER" id="PTHR43692:SF1">
    <property type="entry name" value="UDP-N-ACETYLMURAMOYLALANINE--D-GLUTAMATE LIGASE"/>
    <property type="match status" value="1"/>
</dbReference>
<dbReference type="HAMAP" id="MF_00639">
    <property type="entry name" value="MurD"/>
    <property type="match status" value="1"/>
</dbReference>
<accession>F4CL75</accession>
<reference evidence="11 12" key="1">
    <citation type="journal article" date="2011" name="J. Bacteriol.">
        <title>Genome sequence of the 1,4-dioxane-degrading Pseudonocardia dioxanivorans strain CB1190.</title>
        <authorList>
            <person name="Sales C.M."/>
            <person name="Mahendra S."/>
            <person name="Grostern A."/>
            <person name="Parales R.E."/>
            <person name="Goodwin L.A."/>
            <person name="Woyke T."/>
            <person name="Nolan M."/>
            <person name="Lapidus A."/>
            <person name="Chertkov O."/>
            <person name="Ovchinnikova G."/>
            <person name="Sczyrba A."/>
            <person name="Alvarez-Cohen L."/>
        </authorList>
    </citation>
    <scope>NUCLEOTIDE SEQUENCE [LARGE SCALE GENOMIC DNA]</scope>
    <source>
        <strain evidence="12">ATCC 55486 / DSM 44775 / JCM 13855 / CB1190</strain>
    </source>
</reference>
<feature type="binding site" evidence="7">
    <location>
        <begin position="121"/>
        <end position="127"/>
    </location>
    <ligand>
        <name>ATP</name>
        <dbReference type="ChEBI" id="CHEBI:30616"/>
    </ligand>
</feature>
<dbReference type="GO" id="GO:0005737">
    <property type="term" value="C:cytoplasm"/>
    <property type="evidence" value="ECO:0007669"/>
    <property type="project" value="UniProtKB-SubCell"/>
</dbReference>
<dbReference type="Gene3D" id="3.40.1190.10">
    <property type="entry name" value="Mur-like, catalytic domain"/>
    <property type="match status" value="1"/>
</dbReference>
<comment type="pathway">
    <text evidence="2 7 8">Cell wall biogenesis; peptidoglycan biosynthesis.</text>
</comment>
<dbReference type="GO" id="GO:0005524">
    <property type="term" value="F:ATP binding"/>
    <property type="evidence" value="ECO:0007669"/>
    <property type="project" value="UniProtKB-UniRule"/>
</dbReference>
<dbReference type="NCBIfam" id="TIGR01087">
    <property type="entry name" value="murD"/>
    <property type="match status" value="1"/>
</dbReference>
<dbReference type="GO" id="GO:0071555">
    <property type="term" value="P:cell wall organization"/>
    <property type="evidence" value="ECO:0007669"/>
    <property type="project" value="UniProtKB-KW"/>
</dbReference>
<keyword evidence="4 7" id="KW-0436">Ligase</keyword>
<sequence length="465" mass="46147">MAARGPAPDPVRGRRVVVAGAGVSGLAAAEVLVAHGADVVVTDDSPERLTDLPVGARAGEGLPQAHLDGAELVVSSPGLRPDHPLVAATAARGIELIGEPELAWRLGAATAAPPRWLVVTGTNGKTTTTSMLAAVLAAAGEDAVACGNIGLPVVSAVEAGHRVLAVELSSFQLHRSPSVRPDAGVVLNVAEDHLDWHGGMTAYAAAKARALVGAVAVACVDDPRAATLLAAAPAARKVAVTLGEPGPGELGIVGGVLVDRAFGPSAVDLVDAAAITPGGPPGLTDALAAAALARAHGVAAGAVAAGLGGFAPGPHRAEVVGTVGGIDWVDDSKATNPHAADASLAAREGRRVVWIVGGLLKGASVDDLVARRAPGLAGAVVIGTDRAEIVAALARHAPDLPVAEVDSGDDEPMTTAVRRAAALARPGDVVLLAPAAASMDQFRDYAHRGRAFADAVRALTAGAPR</sequence>
<dbReference type="STRING" id="675635.Psed_2804"/>
<dbReference type="PANTHER" id="PTHR43692">
    <property type="entry name" value="UDP-N-ACETYLMURAMOYLALANINE--D-GLUTAMATE LIGASE"/>
    <property type="match status" value="1"/>
</dbReference>
<dbReference type="GO" id="GO:0008764">
    <property type="term" value="F:UDP-N-acetylmuramoylalanine-D-glutamate ligase activity"/>
    <property type="evidence" value="ECO:0007669"/>
    <property type="project" value="UniProtKB-UniRule"/>
</dbReference>
<dbReference type="SUPFAM" id="SSF53623">
    <property type="entry name" value="MurD-like peptide ligases, catalytic domain"/>
    <property type="match status" value="1"/>
</dbReference>
<comment type="catalytic activity">
    <reaction evidence="7 8">
        <text>UDP-N-acetyl-alpha-D-muramoyl-L-alanine + D-glutamate + ATP = UDP-N-acetyl-alpha-D-muramoyl-L-alanyl-D-glutamate + ADP + phosphate + H(+)</text>
        <dbReference type="Rhea" id="RHEA:16429"/>
        <dbReference type="ChEBI" id="CHEBI:15378"/>
        <dbReference type="ChEBI" id="CHEBI:29986"/>
        <dbReference type="ChEBI" id="CHEBI:30616"/>
        <dbReference type="ChEBI" id="CHEBI:43474"/>
        <dbReference type="ChEBI" id="CHEBI:83898"/>
        <dbReference type="ChEBI" id="CHEBI:83900"/>
        <dbReference type="ChEBI" id="CHEBI:456216"/>
        <dbReference type="EC" id="6.3.2.9"/>
    </reaction>
</comment>
<evidence type="ECO:0000256" key="7">
    <source>
        <dbReference type="HAMAP-Rule" id="MF_00639"/>
    </source>
</evidence>
<evidence type="ECO:0000313" key="12">
    <source>
        <dbReference type="Proteomes" id="UP000007809"/>
    </source>
</evidence>
<dbReference type="Gene3D" id="3.40.50.720">
    <property type="entry name" value="NAD(P)-binding Rossmann-like Domain"/>
    <property type="match status" value="1"/>
</dbReference>
<keyword evidence="7 8" id="KW-0961">Cell wall biogenesis/degradation</keyword>
<dbReference type="SUPFAM" id="SSF53244">
    <property type="entry name" value="MurD-like peptide ligases, peptide-binding domain"/>
    <property type="match status" value="1"/>
</dbReference>
<dbReference type="GO" id="GO:0009252">
    <property type="term" value="P:peptidoglycan biosynthetic process"/>
    <property type="evidence" value="ECO:0007669"/>
    <property type="project" value="UniProtKB-UniRule"/>
</dbReference>
<dbReference type="Pfam" id="PF02875">
    <property type="entry name" value="Mur_ligase_C"/>
    <property type="match status" value="1"/>
</dbReference>
<dbReference type="SUPFAM" id="SSF51984">
    <property type="entry name" value="MurCD N-terminal domain"/>
    <property type="match status" value="1"/>
</dbReference>
<gene>
    <name evidence="7" type="primary">murD</name>
    <name evidence="11" type="ordered locus">Psed_2804</name>
</gene>
<evidence type="ECO:0000256" key="1">
    <source>
        <dbReference type="ARBA" id="ARBA00004496"/>
    </source>
</evidence>
<keyword evidence="7 8" id="KW-0573">Peptidoglycan synthesis</keyword>
<keyword evidence="3 7" id="KW-0963">Cytoplasm</keyword>
<dbReference type="Pfam" id="PF08245">
    <property type="entry name" value="Mur_ligase_M"/>
    <property type="match status" value="1"/>
</dbReference>
<dbReference type="Proteomes" id="UP000007809">
    <property type="component" value="Chromosome"/>
</dbReference>
<dbReference type="EMBL" id="CP002593">
    <property type="protein sequence ID" value="AEA25004.1"/>
    <property type="molecule type" value="Genomic_DNA"/>
</dbReference>
<keyword evidence="7 8" id="KW-0131">Cell cycle</keyword>
<keyword evidence="6 7" id="KW-0067">ATP-binding</keyword>
<dbReference type="UniPathway" id="UPA00219"/>
<evidence type="ECO:0000256" key="5">
    <source>
        <dbReference type="ARBA" id="ARBA00022741"/>
    </source>
</evidence>
<dbReference type="HOGENOM" id="CLU_032540_0_0_11"/>
<comment type="similarity">
    <text evidence="7">Belongs to the MurCDEF family.</text>
</comment>
<organism evidence="11 12">
    <name type="scientific">Pseudonocardia dioxanivorans (strain ATCC 55486 / DSM 44775 / JCM 13855 / CB1190)</name>
    <dbReference type="NCBI Taxonomy" id="675635"/>
    <lineage>
        <taxon>Bacteria</taxon>
        <taxon>Bacillati</taxon>
        <taxon>Actinomycetota</taxon>
        <taxon>Actinomycetes</taxon>
        <taxon>Pseudonocardiales</taxon>
        <taxon>Pseudonocardiaceae</taxon>
        <taxon>Pseudonocardia</taxon>
    </lineage>
</organism>
<feature type="domain" description="Mur ligase central" evidence="10">
    <location>
        <begin position="119"/>
        <end position="243"/>
    </location>
</feature>
<dbReference type="InterPro" id="IPR004101">
    <property type="entry name" value="Mur_ligase_C"/>
</dbReference>
<evidence type="ECO:0000313" key="11">
    <source>
        <dbReference type="EMBL" id="AEA25004.1"/>
    </source>
</evidence>
<dbReference type="InterPro" id="IPR013221">
    <property type="entry name" value="Mur_ligase_cen"/>
</dbReference>
<keyword evidence="7 8" id="KW-0132">Cell division</keyword>